<keyword evidence="2" id="KW-0539">Nucleus</keyword>
<dbReference type="InterPro" id="IPR011257">
    <property type="entry name" value="DNA_glycosylase"/>
</dbReference>
<dbReference type="GO" id="GO:0006281">
    <property type="term" value="P:DNA repair"/>
    <property type="evidence" value="ECO:0007669"/>
    <property type="project" value="InterPro"/>
</dbReference>
<dbReference type="AlphaFoldDB" id="A0A2S4PY76"/>
<dbReference type="InterPro" id="IPR045138">
    <property type="entry name" value="MeCP2/MBD4"/>
</dbReference>
<feature type="region of interest" description="Disordered" evidence="3">
    <location>
        <begin position="1"/>
        <end position="20"/>
    </location>
</feature>
<evidence type="ECO:0008006" key="6">
    <source>
        <dbReference type="Google" id="ProtNLM"/>
    </source>
</evidence>
<dbReference type="GO" id="GO:0005634">
    <property type="term" value="C:nucleus"/>
    <property type="evidence" value="ECO:0007669"/>
    <property type="project" value="UniProtKB-SubCell"/>
</dbReference>
<evidence type="ECO:0000256" key="1">
    <source>
        <dbReference type="ARBA" id="ARBA00004123"/>
    </source>
</evidence>
<comment type="subcellular location">
    <subcellularLocation>
        <location evidence="1">Nucleus</location>
    </subcellularLocation>
</comment>
<dbReference type="OrthoDB" id="10265068at2759"/>
<comment type="caution">
    <text evidence="4">The sequence shown here is derived from an EMBL/GenBank/DDBJ whole genome shotgun (WGS) entry which is preliminary data.</text>
</comment>
<protein>
    <recommendedName>
        <fullName evidence="6">HhH-GPD domain-containing protein</fullName>
    </recommendedName>
</protein>
<dbReference type="STRING" id="225359.A0A2S4PY76"/>
<keyword evidence="5" id="KW-1185">Reference proteome</keyword>
<dbReference type="SUPFAM" id="SSF48150">
    <property type="entry name" value="DNA-glycosylase"/>
    <property type="match status" value="1"/>
</dbReference>
<reference evidence="4 5" key="1">
    <citation type="submission" date="2017-10" db="EMBL/GenBank/DDBJ databases">
        <title>Development of genomic resources for the powdery mildew, Erysiphe pulchra.</title>
        <authorList>
            <person name="Wadl P.A."/>
            <person name="Mack B.M."/>
            <person name="Moore G."/>
            <person name="Beltz S.B."/>
        </authorList>
    </citation>
    <scope>NUCLEOTIDE SEQUENCE [LARGE SCALE GENOMIC DNA]</scope>
    <source>
        <strain evidence="4">Cflorida</strain>
    </source>
</reference>
<proteinExistence type="predicted"/>
<sequence length="768" mass="88512">MKTHYQRTTSAAESVSTTEKKRVRAFNDRNIFQVMNFNLEIPIHARKDFQQKSKTNSDMMKNSENYRVNFKKLALAGTYNRYRQFTINRIFKLSCGSNKRNNQVTVVRITKLERQIRSKLQQKDMLNMSQSAKKLLVNSEFKISPKSMIDPRVSTGPKRKRMTGPSSYRKINDFQITELNSIRISTYDSSLIDIKTLKNLFRSRKLKIMRYQELTSGSSFLDHCPHSMKYTNSFYTRRALVPGPKWNLLELITPKHLAFESNHFILPPRVIIESLSTKLSLLEVFKALRCLVSISLIKNNSECIKCTENNPSLIKPWAFLEILDSVTDFEKSDLSIVFKEFIPILEVRLKDSLNLSKKFGCLINGYSANLNLNLYAGDTEVLLYFKKRHRSLKPLKDRSILSSLGDLKGYDSSLHRTFTVDKSASPTNQIQFAFNTHNKLLSNDDDDDDRSVKYIDEEKKKTTKNSKVKKQVKRASAKSPYFSSSKKYCKEKVLNLPTKLCRQFLSFSSHLKISNTVPTPSGEISRKHSCRGAISCIPFPPLSESYFGLIQEKLADNPFRLLIAITFLIRTHGKQAIPIYHMLINRYPTPESFVAADMQEIVSMITCLGFQNQRANTCKLYATIWLQDPPLKGRRYAVRDYPVRGSGRDIKKGEVLTDSDTRDAWEIGHMTSGPYALDSWRIFCRDKLRRVAIGWNGEGAREGFQPEWMRVVPKDKELRAFLQWMWLKEGFLWNPKTGEKEVAGTELMIGAQEGKILWDDINGLRVTT</sequence>
<evidence type="ECO:0000313" key="5">
    <source>
        <dbReference type="Proteomes" id="UP000237438"/>
    </source>
</evidence>
<name>A0A2S4PY76_9PEZI</name>
<dbReference type="Gene3D" id="1.10.340.30">
    <property type="entry name" value="Hypothetical protein, domain 2"/>
    <property type="match status" value="1"/>
</dbReference>
<dbReference type="EMBL" id="PEDP01000211">
    <property type="protein sequence ID" value="POS86993.1"/>
    <property type="molecule type" value="Genomic_DNA"/>
</dbReference>
<gene>
    <name evidence="4" type="ORF">EPUL_001137</name>
</gene>
<dbReference type="PANTHER" id="PTHR15074">
    <property type="entry name" value="METHYL-CPG-BINDING PROTEIN"/>
    <property type="match status" value="1"/>
</dbReference>
<evidence type="ECO:0000256" key="2">
    <source>
        <dbReference type="ARBA" id="ARBA00023242"/>
    </source>
</evidence>
<accession>A0A2S4PY76</accession>
<feature type="compositionally biased region" description="Low complexity" evidence="3">
    <location>
        <begin position="8"/>
        <end position="17"/>
    </location>
</feature>
<dbReference type="Proteomes" id="UP000237438">
    <property type="component" value="Unassembled WGS sequence"/>
</dbReference>
<evidence type="ECO:0000313" key="4">
    <source>
        <dbReference type="EMBL" id="POS86993.1"/>
    </source>
</evidence>
<dbReference type="GO" id="GO:0003677">
    <property type="term" value="F:DNA binding"/>
    <property type="evidence" value="ECO:0007669"/>
    <property type="project" value="InterPro"/>
</dbReference>
<dbReference type="PANTHER" id="PTHR15074:SF0">
    <property type="entry name" value="METHYL-CPG-BINDING DOMAIN PROTEIN 4-LIKE PROTEIN"/>
    <property type="match status" value="1"/>
</dbReference>
<organism evidence="4 5">
    <name type="scientific">Erysiphe pulchra</name>
    <dbReference type="NCBI Taxonomy" id="225359"/>
    <lineage>
        <taxon>Eukaryota</taxon>
        <taxon>Fungi</taxon>
        <taxon>Dikarya</taxon>
        <taxon>Ascomycota</taxon>
        <taxon>Pezizomycotina</taxon>
        <taxon>Leotiomycetes</taxon>
        <taxon>Erysiphales</taxon>
        <taxon>Erysiphaceae</taxon>
        <taxon>Erysiphe</taxon>
    </lineage>
</organism>
<dbReference type="GO" id="GO:0003824">
    <property type="term" value="F:catalytic activity"/>
    <property type="evidence" value="ECO:0007669"/>
    <property type="project" value="InterPro"/>
</dbReference>
<evidence type="ECO:0000256" key="3">
    <source>
        <dbReference type="SAM" id="MobiDB-lite"/>
    </source>
</evidence>